<dbReference type="Proteomes" id="UP000178129">
    <property type="component" value="Unassembled WGS sequence"/>
</dbReference>
<reference evidence="3" key="1">
    <citation type="submission" date="2016-03" db="EMBL/GenBank/DDBJ databases">
        <authorList>
            <person name="Ploux O."/>
        </authorList>
    </citation>
    <scope>NUCLEOTIDE SEQUENCE [LARGE SCALE GENOMIC DNA]</scope>
    <source>
        <strain evidence="3">UK7</strain>
    </source>
</reference>
<sequence>MSSSSSTAIVGSSSNPPSLPANHHDEGEFYSIFIDLFPPRPVFDAEEYASDRLRILASNLLARSAAIEAEVRSSTAAVEKSLESLSVQTRVHKSRGKGLDLKNRFWRRFRT</sequence>
<name>A0A1E1KYB0_9HELO</name>
<accession>A0A1E1KYB0</accession>
<proteinExistence type="predicted"/>
<gene>
    <name evidence="2" type="ORF">RCO7_09247</name>
</gene>
<feature type="compositionally biased region" description="Low complexity" evidence="1">
    <location>
        <begin position="1"/>
        <end position="14"/>
    </location>
</feature>
<dbReference type="InParanoid" id="A0A1E1KYB0"/>
<protein>
    <submittedName>
        <fullName evidence="2">Uncharacterized protein</fullName>
    </submittedName>
</protein>
<feature type="region of interest" description="Disordered" evidence="1">
    <location>
        <begin position="1"/>
        <end position="22"/>
    </location>
</feature>
<evidence type="ECO:0000313" key="3">
    <source>
        <dbReference type="Proteomes" id="UP000178129"/>
    </source>
</evidence>
<dbReference type="AlphaFoldDB" id="A0A1E1KYB0"/>
<dbReference type="EMBL" id="FJUW01000027">
    <property type="protein sequence ID" value="CZT03232.1"/>
    <property type="molecule type" value="Genomic_DNA"/>
</dbReference>
<evidence type="ECO:0000313" key="2">
    <source>
        <dbReference type="EMBL" id="CZT03232.1"/>
    </source>
</evidence>
<comment type="caution">
    <text evidence="2">The sequence shown here is derived from an EMBL/GenBank/DDBJ whole genome shotgun (WGS) entry which is preliminary data.</text>
</comment>
<evidence type="ECO:0000256" key="1">
    <source>
        <dbReference type="SAM" id="MobiDB-lite"/>
    </source>
</evidence>
<keyword evidence="3" id="KW-1185">Reference proteome</keyword>
<organism evidence="2 3">
    <name type="scientific">Rhynchosporium graminicola</name>
    <dbReference type="NCBI Taxonomy" id="2792576"/>
    <lineage>
        <taxon>Eukaryota</taxon>
        <taxon>Fungi</taxon>
        <taxon>Dikarya</taxon>
        <taxon>Ascomycota</taxon>
        <taxon>Pezizomycotina</taxon>
        <taxon>Leotiomycetes</taxon>
        <taxon>Helotiales</taxon>
        <taxon>Ploettnerulaceae</taxon>
        <taxon>Rhynchosporium</taxon>
    </lineage>
</organism>